<keyword evidence="1" id="KW-0175">Coiled coil</keyword>
<accession>A0ABS6WB14</accession>
<dbReference type="InterPro" id="IPR025503">
    <property type="entry name" value="DUF4391"/>
</dbReference>
<comment type="caution">
    <text evidence="2">The sequence shown here is derived from an EMBL/GenBank/DDBJ whole genome shotgun (WGS) entry which is preliminary data.</text>
</comment>
<dbReference type="Pfam" id="PF14335">
    <property type="entry name" value="DUF4391"/>
    <property type="match status" value="1"/>
</dbReference>
<dbReference type="RefSeq" id="WP_219082408.1">
    <property type="nucleotide sequence ID" value="NZ_JAHBBD010000019.1"/>
</dbReference>
<evidence type="ECO:0000313" key="3">
    <source>
        <dbReference type="Proteomes" id="UP000812844"/>
    </source>
</evidence>
<sequence length="254" mass="26400">MATATSCGSVTAPGLGLPLGVTVPAAKGTLPKQMFVGRAPISSKLRQRFAHDVESIAMMAILRPANTGLAEGRACREILVLGIHVAPGVAVPVEVIDHIAAQRASGILFVCVRDAAASESGEGGGAASAGEGGEQCAFAVRRNVPVRAGHTPVTKVYAGEWKPASQARIALSGATMDELWDSLCAQTILGETDGADVDGRIAAMNRAKALTAEYEKLQAAHARARTTERRNEAYAKMHAIRAELDRLGVSPGRA</sequence>
<feature type="coiled-coil region" evidence="1">
    <location>
        <begin position="200"/>
        <end position="227"/>
    </location>
</feature>
<reference evidence="2 3" key="1">
    <citation type="submission" date="2021-05" db="EMBL/GenBank/DDBJ databases">
        <title>Phylogenetic classification of ten novel species belonging to the genus Bifidobacterium comprising B. colchicus sp. nov., B. abeli sp. nov., B. bicoloris sp. nov., B. guerezis sp. nov., B. rosaliae sp. nov., B. santillanensis sp. nov., B. argentati sp. nov., B. amazzoni sp. nov., B. pluviali sp. nov., and B. pinnaculum sp. nov.</title>
        <authorList>
            <person name="Lugli G.A."/>
            <person name="Ruiz Garcia L."/>
            <person name="Margolles A."/>
            <person name="Ventura M."/>
        </authorList>
    </citation>
    <scope>NUCLEOTIDE SEQUENCE [LARGE SCALE GENOMIC DNA]</scope>
    <source>
        <strain evidence="2 3">6T3</strain>
    </source>
</reference>
<dbReference type="Proteomes" id="UP000812844">
    <property type="component" value="Unassembled WGS sequence"/>
</dbReference>
<name>A0ABS6WB14_9BIFI</name>
<organism evidence="2 3">
    <name type="scientific">Bifidobacterium phasiani</name>
    <dbReference type="NCBI Taxonomy" id="2834431"/>
    <lineage>
        <taxon>Bacteria</taxon>
        <taxon>Bacillati</taxon>
        <taxon>Actinomycetota</taxon>
        <taxon>Actinomycetes</taxon>
        <taxon>Bifidobacteriales</taxon>
        <taxon>Bifidobacteriaceae</taxon>
        <taxon>Bifidobacterium</taxon>
    </lineage>
</organism>
<keyword evidence="3" id="KW-1185">Reference proteome</keyword>
<protein>
    <submittedName>
        <fullName evidence="2">DUF4391 domain-containing protein</fullName>
    </submittedName>
</protein>
<proteinExistence type="predicted"/>
<dbReference type="EMBL" id="JAHBBD010000019">
    <property type="protein sequence ID" value="MBW3083360.1"/>
    <property type="molecule type" value="Genomic_DNA"/>
</dbReference>
<evidence type="ECO:0000313" key="2">
    <source>
        <dbReference type="EMBL" id="MBW3083360.1"/>
    </source>
</evidence>
<evidence type="ECO:0000256" key="1">
    <source>
        <dbReference type="SAM" id="Coils"/>
    </source>
</evidence>
<gene>
    <name evidence="2" type="ORF">KIH73_08290</name>
</gene>